<dbReference type="EMBL" id="JAAAXJ010000005">
    <property type="protein sequence ID" value="NBJ24915.1"/>
    <property type="molecule type" value="Genomic_DNA"/>
</dbReference>
<proteinExistence type="predicted"/>
<protein>
    <submittedName>
        <fullName evidence="1">Uncharacterized protein</fullName>
    </submittedName>
</protein>
<evidence type="ECO:0000313" key="2">
    <source>
        <dbReference type="Proteomes" id="UP000818323"/>
    </source>
</evidence>
<keyword evidence="2" id="KW-1185">Reference proteome</keyword>
<reference evidence="1 2" key="1">
    <citation type="submission" date="2020-01" db="EMBL/GenBank/DDBJ databases">
        <title>Microvirga sp. nov., an arsenate reduction bacterium isolated from Tibet hotspring sediments.</title>
        <authorList>
            <person name="Yuan C.-G."/>
        </authorList>
    </citation>
    <scope>NUCLEOTIDE SEQUENCE [LARGE SCALE GENOMIC DNA]</scope>
    <source>
        <strain evidence="1 2">SYSU G3D203</strain>
    </source>
</reference>
<name>A0ABW9YXJ5_9HYPH</name>
<dbReference type="SUPFAM" id="SSF47240">
    <property type="entry name" value="Ferritin-like"/>
    <property type="match status" value="1"/>
</dbReference>
<organism evidence="1 2">
    <name type="scientific">Microvirga arsenatis</name>
    <dbReference type="NCBI Taxonomy" id="2692265"/>
    <lineage>
        <taxon>Bacteria</taxon>
        <taxon>Pseudomonadati</taxon>
        <taxon>Pseudomonadota</taxon>
        <taxon>Alphaproteobacteria</taxon>
        <taxon>Hyphomicrobiales</taxon>
        <taxon>Methylobacteriaceae</taxon>
        <taxon>Microvirga</taxon>
    </lineage>
</organism>
<dbReference type="Proteomes" id="UP000818323">
    <property type="component" value="Unassembled WGS sequence"/>
</dbReference>
<dbReference type="Gene3D" id="1.20.1260.10">
    <property type="match status" value="1"/>
</dbReference>
<gene>
    <name evidence="1" type="ORF">GR303_11175</name>
</gene>
<dbReference type="InterPro" id="IPR012347">
    <property type="entry name" value="Ferritin-like"/>
</dbReference>
<dbReference type="RefSeq" id="WP_161723307.1">
    <property type="nucleotide sequence ID" value="NZ_JAAAXI010000008.1"/>
</dbReference>
<evidence type="ECO:0000313" key="1">
    <source>
        <dbReference type="EMBL" id="NBJ24915.1"/>
    </source>
</evidence>
<accession>A0ABW9YXJ5</accession>
<sequence>MDPDGSSELAASGLQRIIADTFVLRFRTEFLLWNAVGDTPDRTHLLRSLISLLNYLLEIAAVRLKIVGGSPPEGLERLRKLASFGDTAGVGDLRDLALGYAVAATDFQRLATIVRANGDEVTAHMLLSQVGRLEEAAYRVARAVE</sequence>
<dbReference type="InterPro" id="IPR009078">
    <property type="entry name" value="Ferritin-like_SF"/>
</dbReference>
<comment type="caution">
    <text evidence="1">The sequence shown here is derived from an EMBL/GenBank/DDBJ whole genome shotgun (WGS) entry which is preliminary data.</text>
</comment>